<dbReference type="PANTHER" id="PTHR30582">
    <property type="entry name" value="L,D-TRANSPEPTIDASE"/>
    <property type="match status" value="1"/>
</dbReference>
<feature type="active site" description="Proton donor/acceptor" evidence="6">
    <location>
        <position position="273"/>
    </location>
</feature>
<evidence type="ECO:0000256" key="2">
    <source>
        <dbReference type="ARBA" id="ARBA00022679"/>
    </source>
</evidence>
<feature type="domain" description="L,D-TPase catalytic" evidence="9">
    <location>
        <begin position="193"/>
        <end position="313"/>
    </location>
</feature>
<dbReference type="GO" id="GO:0071555">
    <property type="term" value="P:cell wall organization"/>
    <property type="evidence" value="ECO:0007669"/>
    <property type="project" value="UniProtKB-UniRule"/>
</dbReference>
<dbReference type="GO" id="GO:0018104">
    <property type="term" value="P:peptidoglycan-protein cross-linking"/>
    <property type="evidence" value="ECO:0007669"/>
    <property type="project" value="TreeGrafter"/>
</dbReference>
<dbReference type="Gene3D" id="2.40.440.10">
    <property type="entry name" value="L,D-transpeptidase catalytic domain-like"/>
    <property type="match status" value="1"/>
</dbReference>
<evidence type="ECO:0000256" key="5">
    <source>
        <dbReference type="ARBA" id="ARBA00023316"/>
    </source>
</evidence>
<keyword evidence="8" id="KW-0812">Transmembrane</keyword>
<dbReference type="InterPro" id="IPR005490">
    <property type="entry name" value="LD_TPept_cat_dom"/>
</dbReference>
<organism evidence="10 11">
    <name type="scientific">Iamia majanohamensis</name>
    <dbReference type="NCBI Taxonomy" id="467976"/>
    <lineage>
        <taxon>Bacteria</taxon>
        <taxon>Bacillati</taxon>
        <taxon>Actinomycetota</taxon>
        <taxon>Acidimicrobiia</taxon>
        <taxon>Acidimicrobiales</taxon>
        <taxon>Iamiaceae</taxon>
        <taxon>Iamia</taxon>
    </lineage>
</organism>
<dbReference type="CDD" id="cd16913">
    <property type="entry name" value="YkuD_like"/>
    <property type="match status" value="1"/>
</dbReference>
<sequence>MPEVERSGAEGAASAPAGAPRRSRRVAVLATLVLVVLAVGALLAARRGPVETEARIPPAPEAGTGTVEGPDTSLIGSWPTTTTTSTTTTTTTTAPATPVVEDGLMLASPLPRPWATSWIVADAKGASVPLHRAPGVPVPSGRAMASPTAEGLDLVFLVRGRRPGWLLAQLMSRPNSAMAWIRESDVTLRRVPNHIVIERGARRLTVYHGEEVLARFPVATGKASSPTPIGTFFVDARVRLAGHRAYGDGQVSFTGFSEVYESFGGGQGQVAMHGTQNPALIGTPASHGCVRLTNEAIRTVLDLAEAGTPVEVVP</sequence>
<feature type="region of interest" description="Disordered" evidence="7">
    <location>
        <begin position="48"/>
        <end position="94"/>
    </location>
</feature>
<dbReference type="InterPro" id="IPR038063">
    <property type="entry name" value="Transpep_catalytic_dom"/>
</dbReference>
<keyword evidence="5 6" id="KW-0961">Cell wall biogenesis/degradation</keyword>
<evidence type="ECO:0000256" key="3">
    <source>
        <dbReference type="ARBA" id="ARBA00022960"/>
    </source>
</evidence>
<feature type="compositionally biased region" description="Low complexity" evidence="7">
    <location>
        <begin position="9"/>
        <end position="21"/>
    </location>
</feature>
<dbReference type="PANTHER" id="PTHR30582:SF2">
    <property type="entry name" value="L,D-TRANSPEPTIDASE YCIB-RELATED"/>
    <property type="match status" value="1"/>
</dbReference>
<name>A0AAE9YDY2_9ACTN</name>
<dbReference type="GO" id="GO:0016740">
    <property type="term" value="F:transferase activity"/>
    <property type="evidence" value="ECO:0007669"/>
    <property type="project" value="UniProtKB-KW"/>
</dbReference>
<evidence type="ECO:0000256" key="8">
    <source>
        <dbReference type="SAM" id="Phobius"/>
    </source>
</evidence>
<comment type="pathway">
    <text evidence="1 6">Cell wall biogenesis; peptidoglycan biosynthesis.</text>
</comment>
<evidence type="ECO:0000256" key="1">
    <source>
        <dbReference type="ARBA" id="ARBA00004752"/>
    </source>
</evidence>
<dbReference type="InterPro" id="IPR050979">
    <property type="entry name" value="LD-transpeptidase"/>
</dbReference>
<keyword evidence="4 6" id="KW-0573">Peptidoglycan synthesis</keyword>
<evidence type="ECO:0000313" key="11">
    <source>
        <dbReference type="Proteomes" id="UP001216390"/>
    </source>
</evidence>
<evidence type="ECO:0000259" key="9">
    <source>
        <dbReference type="PROSITE" id="PS52029"/>
    </source>
</evidence>
<evidence type="ECO:0000256" key="7">
    <source>
        <dbReference type="SAM" id="MobiDB-lite"/>
    </source>
</evidence>
<feature type="transmembrane region" description="Helical" evidence="8">
    <location>
        <begin position="26"/>
        <end position="45"/>
    </location>
</feature>
<dbReference type="SUPFAM" id="SSF141523">
    <property type="entry name" value="L,D-transpeptidase catalytic domain-like"/>
    <property type="match status" value="1"/>
</dbReference>
<dbReference type="GO" id="GO:0005576">
    <property type="term" value="C:extracellular region"/>
    <property type="evidence" value="ECO:0007669"/>
    <property type="project" value="TreeGrafter"/>
</dbReference>
<dbReference type="GO" id="GO:0008360">
    <property type="term" value="P:regulation of cell shape"/>
    <property type="evidence" value="ECO:0007669"/>
    <property type="project" value="UniProtKB-UniRule"/>
</dbReference>
<evidence type="ECO:0000256" key="6">
    <source>
        <dbReference type="PROSITE-ProRule" id="PRU01373"/>
    </source>
</evidence>
<dbReference type="Proteomes" id="UP001216390">
    <property type="component" value="Chromosome"/>
</dbReference>
<gene>
    <name evidence="10" type="ORF">PO878_21495</name>
</gene>
<feature type="region of interest" description="Disordered" evidence="7">
    <location>
        <begin position="1"/>
        <end position="21"/>
    </location>
</feature>
<keyword evidence="3 6" id="KW-0133">Cell shape</keyword>
<dbReference type="KEGG" id="ima:PO878_21495"/>
<protein>
    <submittedName>
        <fullName evidence="10">L,D-transpeptidase</fullName>
    </submittedName>
</protein>
<dbReference type="AlphaFoldDB" id="A0AAE9YDY2"/>
<evidence type="ECO:0000256" key="4">
    <source>
        <dbReference type="ARBA" id="ARBA00022984"/>
    </source>
</evidence>
<dbReference type="RefSeq" id="WP_272736589.1">
    <property type="nucleotide sequence ID" value="NZ_CP116942.1"/>
</dbReference>
<keyword evidence="2" id="KW-0808">Transferase</keyword>
<dbReference type="PROSITE" id="PS52029">
    <property type="entry name" value="LD_TPASE"/>
    <property type="match status" value="1"/>
</dbReference>
<dbReference type="GO" id="GO:0071972">
    <property type="term" value="F:peptidoglycan L,D-transpeptidase activity"/>
    <property type="evidence" value="ECO:0007669"/>
    <property type="project" value="TreeGrafter"/>
</dbReference>
<feature type="compositionally biased region" description="Low complexity" evidence="7">
    <location>
        <begin position="79"/>
        <end position="94"/>
    </location>
</feature>
<keyword evidence="8" id="KW-0472">Membrane</keyword>
<proteinExistence type="predicted"/>
<reference evidence="10" key="1">
    <citation type="submission" date="2023-01" db="EMBL/GenBank/DDBJ databases">
        <title>The diversity of Class Acidimicrobiia in South China Sea sediment environments and the proposal of Iamia marina sp. nov., a novel species of the genus Iamia.</title>
        <authorList>
            <person name="He Y."/>
            <person name="Tian X."/>
        </authorList>
    </citation>
    <scope>NUCLEOTIDE SEQUENCE</scope>
    <source>
        <strain evidence="10">DSM 19957</strain>
    </source>
</reference>
<keyword evidence="11" id="KW-1185">Reference proteome</keyword>
<keyword evidence="8" id="KW-1133">Transmembrane helix</keyword>
<accession>A0AAE9YDY2</accession>
<dbReference type="Pfam" id="PF03734">
    <property type="entry name" value="YkuD"/>
    <property type="match status" value="1"/>
</dbReference>
<dbReference type="EMBL" id="CP116942">
    <property type="protein sequence ID" value="WCO67067.1"/>
    <property type="molecule type" value="Genomic_DNA"/>
</dbReference>
<feature type="active site" description="Nucleophile" evidence="6">
    <location>
        <position position="289"/>
    </location>
</feature>
<evidence type="ECO:0000313" key="10">
    <source>
        <dbReference type="EMBL" id="WCO67067.1"/>
    </source>
</evidence>